<reference evidence="2 3" key="1">
    <citation type="submission" date="2015-01" db="EMBL/GenBank/DDBJ databases">
        <title>Jeotgalibacillus campisalis genome sequencing.</title>
        <authorList>
            <person name="Goh K.M."/>
            <person name="Chan K.-G."/>
            <person name="Yaakop A.S."/>
            <person name="Ee R."/>
            <person name="Gan H.M."/>
            <person name="Chan C.S."/>
        </authorList>
    </citation>
    <scope>NUCLEOTIDE SEQUENCE [LARGE SCALE GENOMIC DNA]</scope>
    <source>
        <strain evidence="2 3">SF-57</strain>
    </source>
</reference>
<protein>
    <submittedName>
        <fullName evidence="2">Uncharacterized protein</fullName>
    </submittedName>
</protein>
<feature type="region of interest" description="Disordered" evidence="1">
    <location>
        <begin position="30"/>
        <end position="62"/>
    </location>
</feature>
<organism evidence="2 3">
    <name type="scientific">Jeotgalibacillus campisalis</name>
    <dbReference type="NCBI Taxonomy" id="220754"/>
    <lineage>
        <taxon>Bacteria</taxon>
        <taxon>Bacillati</taxon>
        <taxon>Bacillota</taxon>
        <taxon>Bacilli</taxon>
        <taxon>Bacillales</taxon>
        <taxon>Caryophanaceae</taxon>
        <taxon>Jeotgalibacillus</taxon>
    </lineage>
</organism>
<name>A0A0C2S3T8_9BACL</name>
<proteinExistence type="predicted"/>
<evidence type="ECO:0000256" key="1">
    <source>
        <dbReference type="SAM" id="MobiDB-lite"/>
    </source>
</evidence>
<comment type="caution">
    <text evidence="2">The sequence shown here is derived from an EMBL/GenBank/DDBJ whole genome shotgun (WGS) entry which is preliminary data.</text>
</comment>
<accession>A0A0C2S3T8</accession>
<dbReference type="AlphaFoldDB" id="A0A0C2S3T8"/>
<gene>
    <name evidence="2" type="ORF">KR50_12240</name>
</gene>
<evidence type="ECO:0000313" key="2">
    <source>
        <dbReference type="EMBL" id="KIL48639.1"/>
    </source>
</evidence>
<sequence>MMKKKENQDQKYKEEFADEMINSQIQGMFEDGTVDRNKVNTNKKPGSVKGDKKNNGPNFPAT</sequence>
<evidence type="ECO:0000313" key="3">
    <source>
        <dbReference type="Proteomes" id="UP000031972"/>
    </source>
</evidence>
<keyword evidence="3" id="KW-1185">Reference proteome</keyword>
<dbReference type="Proteomes" id="UP000031972">
    <property type="component" value="Unassembled WGS sequence"/>
</dbReference>
<dbReference type="PATRIC" id="fig|220754.4.peg.1247"/>
<dbReference type="EMBL" id="JXRR01000011">
    <property type="protein sequence ID" value="KIL48639.1"/>
    <property type="molecule type" value="Genomic_DNA"/>
</dbReference>